<gene>
    <name evidence="2" type="ORF">F0L46_16940</name>
</gene>
<reference evidence="2 3" key="1">
    <citation type="submission" date="2019-09" db="EMBL/GenBank/DDBJ databases">
        <title>Salinarimonas rosea gen. nov., sp. nov., a new member of the a-2 subgroup of the Proteobacteria.</title>
        <authorList>
            <person name="Liu J."/>
        </authorList>
    </citation>
    <scope>NUCLEOTIDE SEQUENCE [LARGE SCALE GENOMIC DNA]</scope>
    <source>
        <strain evidence="2 3">BN140002</strain>
    </source>
</reference>
<dbReference type="AlphaFoldDB" id="A0A5B2VAB2"/>
<dbReference type="EMBL" id="VUOA01000030">
    <property type="protein sequence ID" value="KAA2235951.1"/>
    <property type="molecule type" value="Genomic_DNA"/>
</dbReference>
<evidence type="ECO:0000313" key="3">
    <source>
        <dbReference type="Proteomes" id="UP000323142"/>
    </source>
</evidence>
<comment type="caution">
    <text evidence="2">The sequence shown here is derived from an EMBL/GenBank/DDBJ whole genome shotgun (WGS) entry which is preliminary data.</text>
</comment>
<dbReference type="RefSeq" id="WP_149819691.1">
    <property type="nucleotide sequence ID" value="NZ_VUOA01000030.1"/>
</dbReference>
<sequence>MPEENHPGRRGPLEGDPANDPLPGSKSVREAERRGTAPKPSDELPPAGPHDRPDLVNPDSTPGTGVLQEPGAAGDIDNTSS</sequence>
<reference evidence="2 3" key="2">
    <citation type="submission" date="2019-09" db="EMBL/GenBank/DDBJ databases">
        <authorList>
            <person name="Jin C."/>
        </authorList>
    </citation>
    <scope>NUCLEOTIDE SEQUENCE [LARGE SCALE GENOMIC DNA]</scope>
    <source>
        <strain evidence="2 3">BN140002</strain>
    </source>
</reference>
<name>A0A5B2VAB2_9HYPH</name>
<protein>
    <submittedName>
        <fullName evidence="2">Uncharacterized protein</fullName>
    </submittedName>
</protein>
<accession>A0A5B2VAB2</accession>
<keyword evidence="3" id="KW-1185">Reference proteome</keyword>
<feature type="region of interest" description="Disordered" evidence="1">
    <location>
        <begin position="1"/>
        <end position="81"/>
    </location>
</feature>
<dbReference type="Proteomes" id="UP000323142">
    <property type="component" value="Unassembled WGS sequence"/>
</dbReference>
<organism evidence="2 3">
    <name type="scientific">Salinarimonas soli</name>
    <dbReference type="NCBI Taxonomy" id="1638099"/>
    <lineage>
        <taxon>Bacteria</taxon>
        <taxon>Pseudomonadati</taxon>
        <taxon>Pseudomonadota</taxon>
        <taxon>Alphaproteobacteria</taxon>
        <taxon>Hyphomicrobiales</taxon>
        <taxon>Salinarimonadaceae</taxon>
        <taxon>Salinarimonas</taxon>
    </lineage>
</organism>
<evidence type="ECO:0000256" key="1">
    <source>
        <dbReference type="SAM" id="MobiDB-lite"/>
    </source>
</evidence>
<feature type="compositionally biased region" description="Basic and acidic residues" evidence="1">
    <location>
        <begin position="1"/>
        <end position="13"/>
    </location>
</feature>
<dbReference type="OrthoDB" id="8020839at2"/>
<proteinExistence type="predicted"/>
<evidence type="ECO:0000313" key="2">
    <source>
        <dbReference type="EMBL" id="KAA2235951.1"/>
    </source>
</evidence>